<evidence type="ECO:0000256" key="1">
    <source>
        <dbReference type="SAM" id="MobiDB-lite"/>
    </source>
</evidence>
<dbReference type="Proteomes" id="UP000887564">
    <property type="component" value="Unplaced"/>
</dbReference>
<feature type="region of interest" description="Disordered" evidence="1">
    <location>
        <begin position="180"/>
        <end position="200"/>
    </location>
</feature>
<name>A0A914RQL9_PAREQ</name>
<organism evidence="2 3">
    <name type="scientific">Parascaris equorum</name>
    <name type="common">Equine roundworm</name>
    <dbReference type="NCBI Taxonomy" id="6256"/>
    <lineage>
        <taxon>Eukaryota</taxon>
        <taxon>Metazoa</taxon>
        <taxon>Ecdysozoa</taxon>
        <taxon>Nematoda</taxon>
        <taxon>Chromadorea</taxon>
        <taxon>Rhabditida</taxon>
        <taxon>Spirurina</taxon>
        <taxon>Ascaridomorpha</taxon>
        <taxon>Ascaridoidea</taxon>
        <taxon>Ascarididae</taxon>
        <taxon>Parascaris</taxon>
    </lineage>
</organism>
<dbReference type="AlphaFoldDB" id="A0A914RQL9"/>
<accession>A0A914RQL9</accession>
<evidence type="ECO:0000313" key="3">
    <source>
        <dbReference type="WBParaSite" id="PEQ_0000879501-mRNA-1"/>
    </source>
</evidence>
<feature type="region of interest" description="Disordered" evidence="1">
    <location>
        <begin position="115"/>
        <end position="138"/>
    </location>
</feature>
<keyword evidence="2" id="KW-1185">Reference proteome</keyword>
<sequence length="200" mass="22275">MNRPPSGDGTLQIRCVHIILSRQLHPLAKAKCAQLQKVRALVSYREAKLRRQAKIKSKSPLGSSEFSLKCVLKKFDELLLKDPEASKEKLAQIERQRILDANAKRALEEQIRLGRELTEKHGMESDSDSDNDGAEVGTENALTPQLLLEKAAEIAAQEETLETSESNPALRVSLQQLRQEQKISSEKTAATAQKALVVRD</sequence>
<protein>
    <submittedName>
        <fullName evidence="3">Uncharacterized protein</fullName>
    </submittedName>
</protein>
<reference evidence="3" key="1">
    <citation type="submission" date="2022-11" db="UniProtKB">
        <authorList>
            <consortium name="WormBaseParasite"/>
        </authorList>
    </citation>
    <scope>IDENTIFICATION</scope>
</reference>
<evidence type="ECO:0000313" key="2">
    <source>
        <dbReference type="Proteomes" id="UP000887564"/>
    </source>
</evidence>
<dbReference type="WBParaSite" id="PEQ_0000879501-mRNA-1">
    <property type="protein sequence ID" value="PEQ_0000879501-mRNA-1"/>
    <property type="gene ID" value="PEQ_0000879501"/>
</dbReference>
<feature type="compositionally biased region" description="Basic and acidic residues" evidence="1">
    <location>
        <begin position="115"/>
        <end position="124"/>
    </location>
</feature>
<proteinExistence type="predicted"/>